<reference evidence="1 2" key="1">
    <citation type="submission" date="2015-01" db="EMBL/GenBank/DDBJ databases">
        <title>The Genome Sequence of Capronia semiimmersa CBS27337.</title>
        <authorList>
            <consortium name="The Broad Institute Genomics Platform"/>
            <person name="Cuomo C."/>
            <person name="de Hoog S."/>
            <person name="Gorbushina A."/>
            <person name="Stielow B."/>
            <person name="Teixiera M."/>
            <person name="Abouelleil A."/>
            <person name="Chapman S.B."/>
            <person name="Priest M."/>
            <person name="Young S.K."/>
            <person name="Wortman J."/>
            <person name="Nusbaum C."/>
            <person name="Birren B."/>
        </authorList>
    </citation>
    <scope>NUCLEOTIDE SEQUENCE [LARGE SCALE GENOMIC DNA]</scope>
    <source>
        <strain evidence="1 2">CBS 27337</strain>
    </source>
</reference>
<organism evidence="1 2">
    <name type="scientific">Phialophora macrospora</name>
    <dbReference type="NCBI Taxonomy" id="1851006"/>
    <lineage>
        <taxon>Eukaryota</taxon>
        <taxon>Fungi</taxon>
        <taxon>Dikarya</taxon>
        <taxon>Ascomycota</taxon>
        <taxon>Pezizomycotina</taxon>
        <taxon>Eurotiomycetes</taxon>
        <taxon>Chaetothyriomycetidae</taxon>
        <taxon>Chaetothyriales</taxon>
        <taxon>Herpotrichiellaceae</taxon>
        <taxon>Phialophora</taxon>
    </lineage>
</organism>
<keyword evidence="2" id="KW-1185">Reference proteome</keyword>
<name>A0A0D2FTV4_9EURO</name>
<dbReference type="HOGENOM" id="CLU_1034388_0_0_1"/>
<protein>
    <submittedName>
        <fullName evidence="1">Uncharacterized protein</fullName>
    </submittedName>
</protein>
<gene>
    <name evidence="1" type="ORF">PV04_00116</name>
</gene>
<sequence>MLICKMLANFLLNGNLHEVNRESVCLVQIHSIVYLSAESKSGQHQKSNRVDGIAAVSTKLVKIAFPNVIQTPSGLGTYASARRGSLQLDHTVHVHHSLGFVGPDTRQFHEGCFLPPGLLVQAAVTLKRANAHLKISRAEMVLEGSRDRIDSWLQDATAKTAAGIGIKCRNLNTKGVNYKTVQVGATRVAQQVDGFAIAIKVDPMDLVWSRQAAGGGTYMLELEPEDGHSVVLPVHDEGPYVGQRYSEDGSISIINSLPYENIYVIGYKK</sequence>
<evidence type="ECO:0000313" key="1">
    <source>
        <dbReference type="EMBL" id="KIW71888.1"/>
    </source>
</evidence>
<dbReference type="AlphaFoldDB" id="A0A0D2FTV4"/>
<dbReference type="Proteomes" id="UP000054266">
    <property type="component" value="Unassembled WGS sequence"/>
</dbReference>
<proteinExistence type="predicted"/>
<accession>A0A0D2FTV4</accession>
<dbReference type="EMBL" id="KN846956">
    <property type="protein sequence ID" value="KIW71888.1"/>
    <property type="molecule type" value="Genomic_DNA"/>
</dbReference>
<evidence type="ECO:0000313" key="2">
    <source>
        <dbReference type="Proteomes" id="UP000054266"/>
    </source>
</evidence>